<dbReference type="EMBL" id="BJNP01000044">
    <property type="protein sequence ID" value="GEC73458.1"/>
    <property type="molecule type" value="Genomic_DNA"/>
</dbReference>
<dbReference type="PANTHER" id="PTHR45947">
    <property type="entry name" value="SULFOQUINOVOSYL TRANSFERASE SQD2"/>
    <property type="match status" value="1"/>
</dbReference>
<dbReference type="Gene3D" id="3.40.50.2000">
    <property type="entry name" value="Glycogen Phosphorylase B"/>
    <property type="match status" value="2"/>
</dbReference>
<dbReference type="InterPro" id="IPR050194">
    <property type="entry name" value="Glycosyltransferase_grp1"/>
</dbReference>
<dbReference type="SUPFAM" id="SSF53756">
    <property type="entry name" value="UDP-Glycosyltransferase/glycogen phosphorylase"/>
    <property type="match status" value="1"/>
</dbReference>
<dbReference type="STRING" id="983.SAMN05443543_108180"/>
<dbReference type="InterPro" id="IPR001296">
    <property type="entry name" value="Glyco_trans_1"/>
</dbReference>
<keyword evidence="3" id="KW-1185">Reference proteome</keyword>
<keyword evidence="2" id="KW-0808">Transferase</keyword>
<evidence type="ECO:0000259" key="1">
    <source>
        <dbReference type="Pfam" id="PF00534"/>
    </source>
</evidence>
<feature type="domain" description="Glycosyl transferase family 1" evidence="1">
    <location>
        <begin position="187"/>
        <end position="343"/>
    </location>
</feature>
<dbReference type="CDD" id="cd03801">
    <property type="entry name" value="GT4_PimA-like"/>
    <property type="match status" value="1"/>
</dbReference>
<proteinExistence type="predicted"/>
<evidence type="ECO:0000313" key="3">
    <source>
        <dbReference type="Proteomes" id="UP000316775"/>
    </source>
</evidence>
<dbReference type="GO" id="GO:0016757">
    <property type="term" value="F:glycosyltransferase activity"/>
    <property type="evidence" value="ECO:0007669"/>
    <property type="project" value="InterPro"/>
</dbReference>
<protein>
    <submittedName>
        <fullName evidence="2">Glycosyl transferase</fullName>
    </submittedName>
</protein>
<dbReference type="Proteomes" id="UP000316775">
    <property type="component" value="Unassembled WGS sequence"/>
</dbReference>
<dbReference type="AlphaFoldDB" id="A0A4Y4AZ49"/>
<dbReference type="Pfam" id="PF00534">
    <property type="entry name" value="Glycos_transf_1"/>
    <property type="match status" value="1"/>
</dbReference>
<reference evidence="2 3" key="1">
    <citation type="submission" date="2019-06" db="EMBL/GenBank/DDBJ databases">
        <title>Whole genome shotgun sequence of Flavobacterium flevense NBRC 14960.</title>
        <authorList>
            <person name="Hosoyama A."/>
            <person name="Uohara A."/>
            <person name="Ohji S."/>
            <person name="Ichikawa N."/>
        </authorList>
    </citation>
    <scope>NUCLEOTIDE SEQUENCE [LARGE SCALE GENOMIC DNA]</scope>
    <source>
        <strain evidence="2 3">NBRC 14960</strain>
    </source>
</reference>
<comment type="caution">
    <text evidence="2">The sequence shown here is derived from an EMBL/GenBank/DDBJ whole genome shotgun (WGS) entry which is preliminary data.</text>
</comment>
<accession>A0A4Y4AZ49</accession>
<dbReference type="RefSeq" id="WP_073246084.1">
    <property type="nucleotide sequence ID" value="NZ_BJNP01000044.1"/>
</dbReference>
<evidence type="ECO:0000313" key="2">
    <source>
        <dbReference type="EMBL" id="GEC73458.1"/>
    </source>
</evidence>
<sequence length="373" mass="43012">MKIAIITHVVHTKSDNRYFAYAPYVREMNMWLKYADELIVVAPIIPDASTAIDDFYKHQNIDFRKVSNFSMTSFKNGLAAVFKFPKIIFEIFKAMQQADHIHLRCPGNMGLLACILQIFFPSKPKTAKYAGNWDPKAKQPWSYKLQKWILNNTFLTRNMTVLVYGEWKNQSENIKPFFTATYSEKEKEAIQKTIHPEETIRMLFIGSLVEGKNPMYAIQLLEQIKKSNQYIVLEIYGEGKLRQELENYIEVNNLKEDIILHGNQNQDIIKKAYQQSHFVVLPSKSEGWPKAIAEGMFWGCVPLATAVSCVPDMLAQGKRGIFLQMEVEKDAATVNNLINNPADFEKKSSAALQWSQKYTLDYFEAEIQKLLQP</sequence>
<name>A0A4Y4AZ49_9FLAO</name>
<gene>
    <name evidence="2" type="ORF">FFL01_29970</name>
</gene>
<dbReference type="PANTHER" id="PTHR45947:SF3">
    <property type="entry name" value="SULFOQUINOVOSYL TRANSFERASE SQD2"/>
    <property type="match status" value="1"/>
</dbReference>
<organism evidence="2 3">
    <name type="scientific">Flavobacterium flevense</name>
    <dbReference type="NCBI Taxonomy" id="983"/>
    <lineage>
        <taxon>Bacteria</taxon>
        <taxon>Pseudomonadati</taxon>
        <taxon>Bacteroidota</taxon>
        <taxon>Flavobacteriia</taxon>
        <taxon>Flavobacteriales</taxon>
        <taxon>Flavobacteriaceae</taxon>
        <taxon>Flavobacterium</taxon>
    </lineage>
</organism>
<dbReference type="OrthoDB" id="1395864at2"/>